<dbReference type="InterPro" id="IPR036291">
    <property type="entry name" value="NAD(P)-bd_dom_sf"/>
</dbReference>
<dbReference type="InterPro" id="IPR001509">
    <property type="entry name" value="Epimerase_deHydtase"/>
</dbReference>
<dbReference type="OrthoDB" id="9779041at2"/>
<evidence type="ECO:0000313" key="3">
    <source>
        <dbReference type="EMBL" id="ANS75573.1"/>
    </source>
</evidence>
<dbReference type="KEGG" id="pyg:AWM70_14010"/>
<organism evidence="3 4">
    <name type="scientific">Paenibacillus yonginensis</name>
    <dbReference type="NCBI Taxonomy" id="1462996"/>
    <lineage>
        <taxon>Bacteria</taxon>
        <taxon>Bacillati</taxon>
        <taxon>Bacillota</taxon>
        <taxon>Bacilli</taxon>
        <taxon>Bacillales</taxon>
        <taxon>Paenibacillaceae</taxon>
        <taxon>Paenibacillus</taxon>
    </lineage>
</organism>
<evidence type="ECO:0000256" key="1">
    <source>
        <dbReference type="ARBA" id="ARBA00007637"/>
    </source>
</evidence>
<dbReference type="Gene3D" id="3.90.25.10">
    <property type="entry name" value="UDP-galactose 4-epimerase, domain 1"/>
    <property type="match status" value="1"/>
</dbReference>
<evidence type="ECO:0000259" key="2">
    <source>
        <dbReference type="Pfam" id="PF01370"/>
    </source>
</evidence>
<accession>A0A1B1N2D4</accession>
<proteinExistence type="inferred from homology"/>
<protein>
    <recommendedName>
        <fullName evidence="2">NAD-dependent epimerase/dehydratase domain-containing protein</fullName>
    </recommendedName>
</protein>
<dbReference type="PANTHER" id="PTHR43000">
    <property type="entry name" value="DTDP-D-GLUCOSE 4,6-DEHYDRATASE-RELATED"/>
    <property type="match status" value="1"/>
</dbReference>
<dbReference type="STRING" id="1462996.AWM70_14010"/>
<dbReference type="Pfam" id="PF01370">
    <property type="entry name" value="Epimerase"/>
    <property type="match status" value="1"/>
</dbReference>
<name>A0A1B1N2D4_9BACL</name>
<gene>
    <name evidence="3" type="ORF">AWM70_14010</name>
</gene>
<dbReference type="AlphaFoldDB" id="A0A1B1N2D4"/>
<comment type="similarity">
    <text evidence="1">Belongs to the NAD(P)-dependent epimerase/dehydratase family.</text>
</comment>
<dbReference type="Gene3D" id="3.40.50.720">
    <property type="entry name" value="NAD(P)-binding Rossmann-like Domain"/>
    <property type="match status" value="1"/>
</dbReference>
<dbReference type="Proteomes" id="UP000092573">
    <property type="component" value="Chromosome"/>
</dbReference>
<feature type="domain" description="NAD-dependent epimerase/dehydratase" evidence="2">
    <location>
        <begin position="6"/>
        <end position="230"/>
    </location>
</feature>
<reference evidence="3 4" key="1">
    <citation type="submission" date="2016-01" db="EMBL/GenBank/DDBJ databases">
        <title>Complete Genome Sequence of Paenibacillus yonginensis DCY84, a novel Plant Growth-Promoting Bacteria with Elicitation of Induced Systemic Resistance.</title>
        <authorList>
            <person name="Kim Y.J."/>
            <person name="Yang D.C."/>
            <person name="Sukweenadhi J."/>
        </authorList>
    </citation>
    <scope>NUCLEOTIDE SEQUENCE [LARGE SCALE GENOMIC DNA]</scope>
    <source>
        <strain evidence="3 4">DCY84</strain>
    </source>
</reference>
<dbReference type="EMBL" id="CP014167">
    <property type="protein sequence ID" value="ANS75573.1"/>
    <property type="molecule type" value="Genomic_DNA"/>
</dbReference>
<dbReference type="RefSeq" id="WP_068697359.1">
    <property type="nucleotide sequence ID" value="NZ_CP014167.1"/>
</dbReference>
<dbReference type="SUPFAM" id="SSF51735">
    <property type="entry name" value="NAD(P)-binding Rossmann-fold domains"/>
    <property type="match status" value="1"/>
</dbReference>
<evidence type="ECO:0000313" key="4">
    <source>
        <dbReference type="Proteomes" id="UP000092573"/>
    </source>
</evidence>
<keyword evidence="4" id="KW-1185">Reference proteome</keyword>
<sequence>MAKETILITGAAGFTGHHACQHFAGQGYEVVGAVRSLEGVKAIPGVRYVACDLKDYASMQRLVEEAQAEYVLHLGGKNAVKQSWEQPIDYMETNVMGVLYLLDALRRSGRTSRVVLAHSRLRFQLTDHPVPNHPYGLSKSLGGMAALCWGQLFGQEVIIGEPGNLVGPGPSTGICALIAKHIAAEEQAYSGRPFHLSSGLERRDFLDVRDAVLAYELLLKQGQSGVIYPICSGKERTLRETAHSFSSLAQVPVSIEEGDVSAIPQAGETQGPEELIKLGFKPSIPWEQSVHDIVAYWRFEQGGQR</sequence>